<dbReference type="GO" id="GO:0003677">
    <property type="term" value="F:DNA binding"/>
    <property type="evidence" value="ECO:0007669"/>
    <property type="project" value="UniProtKB-KW"/>
</dbReference>
<keyword evidence="2" id="KW-0238">DNA-binding</keyword>
<gene>
    <name evidence="6" type="ORF">HGA13_15655</name>
</gene>
<evidence type="ECO:0000259" key="4">
    <source>
        <dbReference type="PROSITE" id="PS51077"/>
    </source>
</evidence>
<dbReference type="PANTHER" id="PTHR30136:SF35">
    <property type="entry name" value="HTH-TYPE TRANSCRIPTIONAL REGULATOR RV1719"/>
    <property type="match status" value="1"/>
</dbReference>
<dbReference type="SUPFAM" id="SSF55781">
    <property type="entry name" value="GAF domain-like"/>
    <property type="match status" value="1"/>
</dbReference>
<evidence type="ECO:0000256" key="3">
    <source>
        <dbReference type="ARBA" id="ARBA00023163"/>
    </source>
</evidence>
<reference evidence="6 7" key="1">
    <citation type="submission" date="2020-04" db="EMBL/GenBank/DDBJ databases">
        <title>MicrobeNet Type strains.</title>
        <authorList>
            <person name="Nicholson A.C."/>
        </authorList>
    </citation>
    <scope>NUCLEOTIDE SEQUENCE [LARGE SCALE GENOMIC DNA]</scope>
    <source>
        <strain evidence="6 7">DSM 45078</strain>
    </source>
</reference>
<accession>A0A846XGA5</accession>
<protein>
    <submittedName>
        <fullName evidence="6">IclR family transcriptional regulator</fullName>
    </submittedName>
</protein>
<keyword evidence="3" id="KW-0804">Transcription</keyword>
<keyword evidence="7" id="KW-1185">Reference proteome</keyword>
<dbReference type="InterPro" id="IPR036390">
    <property type="entry name" value="WH_DNA-bd_sf"/>
</dbReference>
<keyword evidence="1" id="KW-0805">Transcription regulation</keyword>
<evidence type="ECO:0000313" key="6">
    <source>
        <dbReference type="EMBL" id="NKY34497.1"/>
    </source>
</evidence>
<comment type="caution">
    <text evidence="6">The sequence shown here is derived from an EMBL/GenBank/DDBJ whole genome shotgun (WGS) entry which is preliminary data.</text>
</comment>
<dbReference type="EMBL" id="JAAXOO010000004">
    <property type="protein sequence ID" value="NKY34497.1"/>
    <property type="molecule type" value="Genomic_DNA"/>
</dbReference>
<evidence type="ECO:0000313" key="7">
    <source>
        <dbReference type="Proteomes" id="UP000565715"/>
    </source>
</evidence>
<feature type="domain" description="HTH iclR-type" evidence="4">
    <location>
        <begin position="9"/>
        <end position="69"/>
    </location>
</feature>
<name>A0A846XGA5_9NOCA</name>
<feature type="domain" description="IclR-ED" evidence="5">
    <location>
        <begin position="70"/>
        <end position="255"/>
    </location>
</feature>
<dbReference type="Gene3D" id="3.30.450.40">
    <property type="match status" value="1"/>
</dbReference>
<evidence type="ECO:0000256" key="1">
    <source>
        <dbReference type="ARBA" id="ARBA00023015"/>
    </source>
</evidence>
<dbReference type="GO" id="GO:0045892">
    <property type="term" value="P:negative regulation of DNA-templated transcription"/>
    <property type="evidence" value="ECO:0007669"/>
    <property type="project" value="TreeGrafter"/>
</dbReference>
<dbReference type="Pfam" id="PF09339">
    <property type="entry name" value="HTH_IclR"/>
    <property type="match status" value="1"/>
</dbReference>
<dbReference type="PROSITE" id="PS51078">
    <property type="entry name" value="ICLR_ED"/>
    <property type="match status" value="1"/>
</dbReference>
<dbReference type="InterPro" id="IPR036388">
    <property type="entry name" value="WH-like_DNA-bd_sf"/>
</dbReference>
<evidence type="ECO:0000256" key="2">
    <source>
        <dbReference type="ARBA" id="ARBA00023125"/>
    </source>
</evidence>
<dbReference type="InterPro" id="IPR029016">
    <property type="entry name" value="GAF-like_dom_sf"/>
</dbReference>
<dbReference type="PANTHER" id="PTHR30136">
    <property type="entry name" value="HELIX-TURN-HELIX TRANSCRIPTIONAL REGULATOR, ICLR FAMILY"/>
    <property type="match status" value="1"/>
</dbReference>
<dbReference type="Proteomes" id="UP000565715">
    <property type="component" value="Unassembled WGS sequence"/>
</dbReference>
<dbReference type="SMART" id="SM00346">
    <property type="entry name" value="HTH_ICLR"/>
    <property type="match status" value="1"/>
</dbReference>
<dbReference type="InterPro" id="IPR005471">
    <property type="entry name" value="Tscrpt_reg_IclR_N"/>
</dbReference>
<dbReference type="PROSITE" id="PS51077">
    <property type="entry name" value="HTH_ICLR"/>
    <property type="match status" value="1"/>
</dbReference>
<dbReference type="Pfam" id="PF01614">
    <property type="entry name" value="IclR_C"/>
    <property type="match status" value="1"/>
</dbReference>
<organism evidence="6 7">
    <name type="scientific">Nocardia speluncae</name>
    <dbReference type="NCBI Taxonomy" id="419477"/>
    <lineage>
        <taxon>Bacteria</taxon>
        <taxon>Bacillati</taxon>
        <taxon>Actinomycetota</taxon>
        <taxon>Actinomycetes</taxon>
        <taxon>Mycobacteriales</taxon>
        <taxon>Nocardiaceae</taxon>
        <taxon>Nocardia</taxon>
    </lineage>
</organism>
<proteinExistence type="predicted"/>
<dbReference type="Gene3D" id="1.10.10.10">
    <property type="entry name" value="Winged helix-like DNA-binding domain superfamily/Winged helix DNA-binding domain"/>
    <property type="match status" value="1"/>
</dbReference>
<dbReference type="InterPro" id="IPR014757">
    <property type="entry name" value="Tscrpt_reg_IclR_C"/>
</dbReference>
<sequence length="255" mass="27206">MAQRQLDDRSVLGRALLILEAFGVEDQAVGLSELTRRTGLPKATVHRMSRDLVAARLLSASPDGYRLGRGLFELGMRAATERTLLEVAIPFLQDLFTRTSETVHLGVRDGDEVVYISKIGGHRQARSPSRIGGRMPLYCTAIGKSLLAHSGPVTIDRILSGPLVRRTPRTVVAPGLLRAQLAQAVETGVTFEHEESTIGIACVAAPILDGSDEPPAAISVTGPVTRFRPETHASSVQAAAAGIASILARRAQPQP</sequence>
<dbReference type="RefSeq" id="WP_068046829.1">
    <property type="nucleotide sequence ID" value="NZ_JAAXOO010000004.1"/>
</dbReference>
<dbReference type="AlphaFoldDB" id="A0A846XGA5"/>
<dbReference type="InterPro" id="IPR050707">
    <property type="entry name" value="HTH_MetabolicPath_Reg"/>
</dbReference>
<dbReference type="GO" id="GO:0003700">
    <property type="term" value="F:DNA-binding transcription factor activity"/>
    <property type="evidence" value="ECO:0007669"/>
    <property type="project" value="TreeGrafter"/>
</dbReference>
<evidence type="ECO:0000259" key="5">
    <source>
        <dbReference type="PROSITE" id="PS51078"/>
    </source>
</evidence>
<dbReference type="SUPFAM" id="SSF46785">
    <property type="entry name" value="Winged helix' DNA-binding domain"/>
    <property type="match status" value="1"/>
</dbReference>